<dbReference type="HAMAP" id="MF_00024">
    <property type="entry name" value="CobD_CbiB"/>
    <property type="match status" value="1"/>
</dbReference>
<feature type="transmembrane region" description="Helical" evidence="9">
    <location>
        <begin position="51"/>
        <end position="71"/>
    </location>
</feature>
<dbReference type="GO" id="GO:0005886">
    <property type="term" value="C:plasma membrane"/>
    <property type="evidence" value="ECO:0007669"/>
    <property type="project" value="UniProtKB-SubCell"/>
</dbReference>
<keyword evidence="4 9" id="KW-1003">Cell membrane</keyword>
<sequence>MEIFVLISIFAYFMDLIVGDPYGFPHPVIYIGKLISLLERNLRKLKINMKLAGALLCLILMSSVALITYSICKLASVNIYLYIFVSAVIVCTCFSTKCLADEGKKIYDSFEGNNIELSRKQLSYIVGRDTSALDEPDIIRATVETIAENTVDGTISPMFYAFIGGPILAILYKAVNTMDSMIGYKNERYIDFGMTAARLDDIFNYIPARISLIGFTMASFILRYDYKSCIKIAIRDRKNHTSPNCAYPEAAVAGALGIELGGTNIYFGQKVYKPTIGEKKRKIVKEDILKTNRLLYLSTFLTLILFIVISLFINKILF</sequence>
<dbReference type="RefSeq" id="WP_106777328.1">
    <property type="nucleotide sequence ID" value="NZ_JYGE01000007.1"/>
</dbReference>
<dbReference type="UniPathway" id="UPA00148"/>
<protein>
    <recommendedName>
        <fullName evidence="9">Cobalamin biosynthesis protein CobD</fullName>
    </recommendedName>
</protein>
<evidence type="ECO:0000256" key="9">
    <source>
        <dbReference type="HAMAP-Rule" id="MF_00024"/>
    </source>
</evidence>
<evidence type="ECO:0000313" key="10">
    <source>
        <dbReference type="EMBL" id="PSJ30839.1"/>
    </source>
</evidence>
<comment type="similarity">
    <text evidence="3 9">Belongs to the CobD/CbiB family.</text>
</comment>
<feature type="transmembrane region" description="Helical" evidence="9">
    <location>
        <begin position="158"/>
        <end position="175"/>
    </location>
</feature>
<evidence type="ECO:0000256" key="1">
    <source>
        <dbReference type="ARBA" id="ARBA00004651"/>
    </source>
</evidence>
<keyword evidence="7 9" id="KW-1133">Transmembrane helix</keyword>
<comment type="subcellular location">
    <subcellularLocation>
        <location evidence="1 9">Cell membrane</location>
        <topology evidence="1 9">Multi-pass membrane protein</topology>
    </subcellularLocation>
</comment>
<reference evidence="10" key="1">
    <citation type="thesis" date="2015" institute="Rutgers" country="The State University of New Jersey, 14 College Farm Rd., New Brunswick, NJ, USA">
        <title>Ammonia toxicity in bacteria and its implications for treatment of and resource recovery from highly nitrogenous organic wastes.</title>
        <authorList>
            <person name="Luther A.K."/>
        </authorList>
    </citation>
    <scope>NUCLEOTIDE SEQUENCE</scope>
    <source>
        <strain evidence="10">RT-10B</strain>
    </source>
</reference>
<dbReference type="EMBL" id="JYGE01000007">
    <property type="protein sequence ID" value="PSJ30839.1"/>
    <property type="molecule type" value="Genomic_DNA"/>
</dbReference>
<dbReference type="Proteomes" id="UP000241434">
    <property type="component" value="Unassembled WGS sequence"/>
</dbReference>
<feature type="transmembrane region" description="Helical" evidence="9">
    <location>
        <begin position="77"/>
        <end position="100"/>
    </location>
</feature>
<evidence type="ECO:0000256" key="5">
    <source>
        <dbReference type="ARBA" id="ARBA00022573"/>
    </source>
</evidence>
<keyword evidence="6 9" id="KW-0812">Transmembrane</keyword>
<keyword evidence="11" id="KW-1185">Reference proteome</keyword>
<dbReference type="PANTHER" id="PTHR34308">
    <property type="entry name" value="COBALAMIN BIOSYNTHESIS PROTEIN CBIB"/>
    <property type="match status" value="1"/>
</dbReference>
<dbReference type="OrthoDB" id="9811967at2"/>
<keyword evidence="8 9" id="KW-0472">Membrane</keyword>
<comment type="function">
    <text evidence="9">Converts cobyric acid to cobinamide by the addition of aminopropanol on the F carboxylic group.</text>
</comment>
<evidence type="ECO:0000256" key="8">
    <source>
        <dbReference type="ARBA" id="ARBA00023136"/>
    </source>
</evidence>
<dbReference type="InterPro" id="IPR004485">
    <property type="entry name" value="Cobalamin_biosynth_CobD/CbiB"/>
</dbReference>
<proteinExistence type="inferred from homology"/>
<dbReference type="Pfam" id="PF03186">
    <property type="entry name" value="CobD_Cbib"/>
    <property type="match status" value="1"/>
</dbReference>
<accession>A0A2P7PYQ7</accession>
<dbReference type="GO" id="GO:0048472">
    <property type="term" value="F:threonine-phosphate decarboxylase activity"/>
    <property type="evidence" value="ECO:0007669"/>
    <property type="project" value="InterPro"/>
</dbReference>
<feature type="transmembrane region" description="Helical" evidence="9">
    <location>
        <begin position="294"/>
        <end position="313"/>
    </location>
</feature>
<evidence type="ECO:0000256" key="4">
    <source>
        <dbReference type="ARBA" id="ARBA00022475"/>
    </source>
</evidence>
<dbReference type="AlphaFoldDB" id="A0A2P7PYQ7"/>
<gene>
    <name evidence="9" type="primary">cobD</name>
    <name evidence="10" type="ORF">UF10_08215</name>
</gene>
<dbReference type="NCBIfam" id="TIGR00380">
    <property type="entry name" value="cobal_cbiB"/>
    <property type="match status" value="1"/>
</dbReference>
<evidence type="ECO:0000256" key="6">
    <source>
        <dbReference type="ARBA" id="ARBA00022692"/>
    </source>
</evidence>
<evidence type="ECO:0000256" key="3">
    <source>
        <dbReference type="ARBA" id="ARBA00006263"/>
    </source>
</evidence>
<dbReference type="GO" id="GO:0009236">
    <property type="term" value="P:cobalamin biosynthetic process"/>
    <property type="evidence" value="ECO:0007669"/>
    <property type="project" value="UniProtKB-UniRule"/>
</dbReference>
<comment type="pathway">
    <text evidence="2 9">Cofactor biosynthesis; adenosylcobalamin biosynthesis.</text>
</comment>
<dbReference type="PANTHER" id="PTHR34308:SF1">
    <property type="entry name" value="COBALAMIN BIOSYNTHESIS PROTEIN CBIB"/>
    <property type="match status" value="1"/>
</dbReference>
<feature type="transmembrane region" description="Helical" evidence="9">
    <location>
        <begin position="202"/>
        <end position="222"/>
    </location>
</feature>
<evidence type="ECO:0000313" key="11">
    <source>
        <dbReference type="Proteomes" id="UP000241434"/>
    </source>
</evidence>
<name>A0A2P7PYQ7_9FIRM</name>
<comment type="caution">
    <text evidence="10">The sequence shown here is derived from an EMBL/GenBank/DDBJ whole genome shotgun (WGS) entry which is preliminary data.</text>
</comment>
<keyword evidence="5 9" id="KW-0169">Cobalamin biosynthesis</keyword>
<organism evidence="10 11">
    <name type="scientific">Peptostreptococcus russellii</name>
    <dbReference type="NCBI Taxonomy" id="215200"/>
    <lineage>
        <taxon>Bacteria</taxon>
        <taxon>Bacillati</taxon>
        <taxon>Bacillota</taxon>
        <taxon>Clostridia</taxon>
        <taxon>Peptostreptococcales</taxon>
        <taxon>Peptostreptococcaceae</taxon>
        <taxon>Peptostreptococcus</taxon>
    </lineage>
</organism>
<dbReference type="GO" id="GO:0015420">
    <property type="term" value="F:ABC-type vitamin B12 transporter activity"/>
    <property type="evidence" value="ECO:0007669"/>
    <property type="project" value="UniProtKB-UniRule"/>
</dbReference>
<evidence type="ECO:0000256" key="7">
    <source>
        <dbReference type="ARBA" id="ARBA00022989"/>
    </source>
</evidence>
<evidence type="ECO:0000256" key="2">
    <source>
        <dbReference type="ARBA" id="ARBA00004953"/>
    </source>
</evidence>